<dbReference type="AlphaFoldDB" id="A0A2G8JKA7"/>
<dbReference type="PANTHER" id="PTHR31516">
    <property type="entry name" value="STABILIZER OF AXONEMAL MICROTUBULES 2"/>
    <property type="match status" value="1"/>
</dbReference>
<evidence type="ECO:0008006" key="5">
    <source>
        <dbReference type="Google" id="ProtNLM"/>
    </source>
</evidence>
<feature type="compositionally biased region" description="Basic and acidic residues" evidence="2">
    <location>
        <begin position="42"/>
        <end position="55"/>
    </location>
</feature>
<dbReference type="OrthoDB" id="9973968at2759"/>
<dbReference type="GO" id="GO:0005856">
    <property type="term" value="C:cytoskeleton"/>
    <property type="evidence" value="ECO:0007669"/>
    <property type="project" value="TreeGrafter"/>
</dbReference>
<feature type="compositionally biased region" description="Pro residues" evidence="2">
    <location>
        <begin position="20"/>
        <end position="34"/>
    </location>
</feature>
<feature type="region of interest" description="Disordered" evidence="2">
    <location>
        <begin position="1"/>
        <end position="57"/>
    </location>
</feature>
<name>A0A2G8JKA7_STIJA</name>
<accession>A0A2G8JKA7</accession>
<sequence length="455" mass="52351">MTHYQQVYKAPGQAERTLPLIPPPTPRDPNPPPMQFATTQRSEYRQHGEVKRTEPIKLAANYERSQDPVDGVTAYKESFPGHTNLPRILPIKGRPPQQPKLALAAFDARTSHKEQFRKWNTKPVAPFTDLPSFAGSVLFPGKTLGELQSTSQYDFPVRTRTEKPEKMASAADNIVLDGDFDHETVHKKTYTDFGPGHKAHKFRPVPKMTRNKRGVTEMETQHMRDFPVYKSQPEPASAAEPPEATIRLSVDSRLAFTTEQRNEFKGHDTSIHRKRDMMKQGQEDYRPPNVKFESLTSMKAAFQPKDTMKVERIRARRPTSQTGRNPGTFDDRTTNKKFYQNWGAQPRVRYGDLQEGRIYIPPADKMEKESWNQSSYKPVKLPDRVKPFKPEDQPINEVGTHDFKTVHKETYVGTQPPICKAQAYLMQQELLRQQTIRRNHEQFDSRRSTSLQVTA</sequence>
<dbReference type="EMBL" id="MRZV01001728">
    <property type="protein sequence ID" value="PIK36173.1"/>
    <property type="molecule type" value="Genomic_DNA"/>
</dbReference>
<gene>
    <name evidence="3" type="ORF">BSL78_27002</name>
</gene>
<organism evidence="3 4">
    <name type="scientific">Stichopus japonicus</name>
    <name type="common">Sea cucumber</name>
    <dbReference type="NCBI Taxonomy" id="307972"/>
    <lineage>
        <taxon>Eukaryota</taxon>
        <taxon>Metazoa</taxon>
        <taxon>Echinodermata</taxon>
        <taxon>Eleutherozoa</taxon>
        <taxon>Echinozoa</taxon>
        <taxon>Holothuroidea</taxon>
        <taxon>Aspidochirotacea</taxon>
        <taxon>Aspidochirotida</taxon>
        <taxon>Stichopodidae</taxon>
        <taxon>Apostichopus</taxon>
    </lineage>
</organism>
<evidence type="ECO:0000313" key="4">
    <source>
        <dbReference type="Proteomes" id="UP000230750"/>
    </source>
</evidence>
<dbReference type="STRING" id="307972.A0A2G8JKA7"/>
<proteinExistence type="inferred from homology"/>
<dbReference type="PANTHER" id="PTHR31516:SF18">
    <property type="entry name" value="TRANSLATION INITIATION FACTOR IF-2"/>
    <property type="match status" value="1"/>
</dbReference>
<dbReference type="GO" id="GO:0008017">
    <property type="term" value="F:microtubule binding"/>
    <property type="evidence" value="ECO:0007669"/>
    <property type="project" value="InterPro"/>
</dbReference>
<dbReference type="Proteomes" id="UP000230750">
    <property type="component" value="Unassembled WGS sequence"/>
</dbReference>
<protein>
    <recommendedName>
        <fullName evidence="5">Stabilizer of axonemal microtubules 2</fullName>
    </recommendedName>
</protein>
<reference evidence="3 4" key="1">
    <citation type="journal article" date="2017" name="PLoS Biol.">
        <title>The sea cucumber genome provides insights into morphological evolution and visceral regeneration.</title>
        <authorList>
            <person name="Zhang X."/>
            <person name="Sun L."/>
            <person name="Yuan J."/>
            <person name="Sun Y."/>
            <person name="Gao Y."/>
            <person name="Zhang L."/>
            <person name="Li S."/>
            <person name="Dai H."/>
            <person name="Hamel J.F."/>
            <person name="Liu C."/>
            <person name="Yu Y."/>
            <person name="Liu S."/>
            <person name="Lin W."/>
            <person name="Guo K."/>
            <person name="Jin S."/>
            <person name="Xu P."/>
            <person name="Storey K.B."/>
            <person name="Huan P."/>
            <person name="Zhang T."/>
            <person name="Zhou Y."/>
            <person name="Zhang J."/>
            <person name="Lin C."/>
            <person name="Li X."/>
            <person name="Xing L."/>
            <person name="Huo D."/>
            <person name="Sun M."/>
            <person name="Wang L."/>
            <person name="Mercier A."/>
            <person name="Li F."/>
            <person name="Yang H."/>
            <person name="Xiang J."/>
        </authorList>
    </citation>
    <scope>NUCLEOTIDE SEQUENCE [LARGE SCALE GENOMIC DNA]</scope>
    <source>
        <strain evidence="3">Shaxun</strain>
        <tissue evidence="3">Muscle</tissue>
    </source>
</reference>
<comment type="similarity">
    <text evidence="1">Belongs to the FAM154 family.</text>
</comment>
<dbReference type="InterPro" id="IPR033336">
    <property type="entry name" value="SAXO1/2"/>
</dbReference>
<keyword evidence="4" id="KW-1185">Reference proteome</keyword>
<comment type="caution">
    <text evidence="3">The sequence shown here is derived from an EMBL/GenBank/DDBJ whole genome shotgun (WGS) entry which is preliminary data.</text>
</comment>
<evidence type="ECO:0000256" key="1">
    <source>
        <dbReference type="ARBA" id="ARBA00008738"/>
    </source>
</evidence>
<evidence type="ECO:0000256" key="2">
    <source>
        <dbReference type="SAM" id="MobiDB-lite"/>
    </source>
</evidence>
<evidence type="ECO:0000313" key="3">
    <source>
        <dbReference type="EMBL" id="PIK36173.1"/>
    </source>
</evidence>